<proteinExistence type="predicted"/>
<reference evidence="1" key="1">
    <citation type="submission" date="2020-03" db="EMBL/GenBank/DDBJ databases">
        <title>The deep terrestrial virosphere.</title>
        <authorList>
            <person name="Holmfeldt K."/>
            <person name="Nilsson E."/>
            <person name="Simone D."/>
            <person name="Lopez-Fernandez M."/>
            <person name="Wu X."/>
            <person name="de Brujin I."/>
            <person name="Lundin D."/>
            <person name="Andersson A."/>
            <person name="Bertilsson S."/>
            <person name="Dopson M."/>
        </authorList>
    </citation>
    <scope>NUCLEOTIDE SEQUENCE</scope>
    <source>
        <strain evidence="1">MM415B03811</strain>
    </source>
</reference>
<dbReference type="AlphaFoldDB" id="A0A6M3LJP6"/>
<gene>
    <name evidence="1" type="ORF">MM415B03811_0003</name>
</gene>
<dbReference type="EMBL" id="MT143246">
    <property type="protein sequence ID" value="QJA94609.1"/>
    <property type="molecule type" value="Genomic_DNA"/>
</dbReference>
<evidence type="ECO:0000313" key="1">
    <source>
        <dbReference type="EMBL" id="QJA94609.1"/>
    </source>
</evidence>
<organism evidence="1">
    <name type="scientific">viral metagenome</name>
    <dbReference type="NCBI Taxonomy" id="1070528"/>
    <lineage>
        <taxon>unclassified sequences</taxon>
        <taxon>metagenomes</taxon>
        <taxon>organismal metagenomes</taxon>
    </lineage>
</organism>
<accession>A0A6M3LJP6</accession>
<sequence>MTIKLFIVLAKNPDDAAEAIQEFLELNYKAWNDLVEERKPTHLSVEPCAHCGVKEGEFHKKGCIFLKGGTDDSTI</sequence>
<protein>
    <submittedName>
        <fullName evidence="1">Uncharacterized protein</fullName>
    </submittedName>
</protein>
<name>A0A6M3LJP6_9ZZZZ</name>